<organism evidence="2 3">
    <name type="scientific">Pseudopedobacter beijingensis</name>
    <dbReference type="NCBI Taxonomy" id="1207056"/>
    <lineage>
        <taxon>Bacteria</taxon>
        <taxon>Pseudomonadati</taxon>
        <taxon>Bacteroidota</taxon>
        <taxon>Sphingobacteriia</taxon>
        <taxon>Sphingobacteriales</taxon>
        <taxon>Sphingobacteriaceae</taxon>
        <taxon>Pseudopedobacter</taxon>
    </lineage>
</organism>
<evidence type="ECO:0000259" key="1">
    <source>
        <dbReference type="Pfam" id="PF14292"/>
    </source>
</evidence>
<comment type="caution">
    <text evidence="2">The sequence shown here is derived from an EMBL/GenBank/DDBJ whole genome shotgun (WGS) entry which is preliminary data.</text>
</comment>
<proteinExistence type="predicted"/>
<protein>
    <submittedName>
        <fullName evidence="2">SusE domain-containing protein</fullName>
    </submittedName>
</protein>
<name>A0ABW4I7H5_9SPHI</name>
<evidence type="ECO:0000313" key="2">
    <source>
        <dbReference type="EMBL" id="MFD1628696.1"/>
    </source>
</evidence>
<dbReference type="InterPro" id="IPR025970">
    <property type="entry name" value="SusE"/>
</dbReference>
<reference evidence="3" key="1">
    <citation type="journal article" date="2019" name="Int. J. Syst. Evol. Microbiol.">
        <title>The Global Catalogue of Microorganisms (GCM) 10K type strain sequencing project: providing services to taxonomists for standard genome sequencing and annotation.</title>
        <authorList>
            <consortium name="The Broad Institute Genomics Platform"/>
            <consortium name="The Broad Institute Genome Sequencing Center for Infectious Disease"/>
            <person name="Wu L."/>
            <person name="Ma J."/>
        </authorList>
    </citation>
    <scope>NUCLEOTIDE SEQUENCE [LARGE SCALE GENOMIC DNA]</scope>
    <source>
        <strain evidence="3">CCUG 53762</strain>
    </source>
</reference>
<keyword evidence="3" id="KW-1185">Reference proteome</keyword>
<evidence type="ECO:0000313" key="3">
    <source>
        <dbReference type="Proteomes" id="UP001597118"/>
    </source>
</evidence>
<gene>
    <name evidence="2" type="ORF">ACFSAH_02345</name>
</gene>
<dbReference type="RefSeq" id="WP_379661082.1">
    <property type="nucleotide sequence ID" value="NZ_JBHUDG010000003.1"/>
</dbReference>
<dbReference type="Proteomes" id="UP001597118">
    <property type="component" value="Unassembled WGS sequence"/>
</dbReference>
<dbReference type="CDD" id="cd12956">
    <property type="entry name" value="CBM_SusE-F_like"/>
    <property type="match status" value="1"/>
</dbReference>
<dbReference type="PROSITE" id="PS51257">
    <property type="entry name" value="PROKAR_LIPOPROTEIN"/>
    <property type="match status" value="1"/>
</dbReference>
<dbReference type="Gene3D" id="2.60.40.3620">
    <property type="match status" value="2"/>
</dbReference>
<feature type="domain" description="SusE outer membrane protein" evidence="1">
    <location>
        <begin position="23"/>
        <end position="128"/>
    </location>
</feature>
<dbReference type="CDD" id="cd12967">
    <property type="entry name" value="CBM_SusE-F_like_u1"/>
    <property type="match status" value="1"/>
</dbReference>
<sequence length="356" mass="39510">MRKIFIKVLTLAVVLLGLGACKKDEQKSILNPKGEIELKASTDQLVLEKSMEEQEVISFTFNQLDFGYNAAVINVLQFSEKSDNFSKPLEVTLSAKELKKAFNGLEFNQILLKLNLPEDEFSDIEVRLMSYVGNKLGLTYSNKVSLNVKPYPLVFRVYVPGHYQKGADNPTGWTPETADSLISATGNGIYEGVIYFPNANTTDDDAFEFKITTKKDWENGIYGDLGNGKTELGKGNNFKVPGAGSYKITLNTNDDTYKIEKFSWGVVGSANPTSDGWNVDSDMRYNNTTGLWEINITFLTGDFKFRYNHDWGINLGADPDGEIGDLKDSGADIPITAGNYNIVLDVGNKSYTIVKK</sequence>
<dbReference type="EMBL" id="JBHUDG010000003">
    <property type="protein sequence ID" value="MFD1628696.1"/>
    <property type="molecule type" value="Genomic_DNA"/>
</dbReference>
<accession>A0ABW4I7H5</accession>
<dbReference type="Pfam" id="PF14292">
    <property type="entry name" value="SusE"/>
    <property type="match status" value="1"/>
</dbReference>